<evidence type="ECO:0000313" key="2">
    <source>
        <dbReference type="EMBL" id="EDQ99726.1"/>
    </source>
</evidence>
<dbReference type="OrthoDB" id="2638860at2759"/>
<feature type="domain" description="DUF6533" evidence="1">
    <location>
        <begin position="21"/>
        <end position="47"/>
    </location>
</feature>
<proteinExistence type="predicted"/>
<name>B0E050_LACBS</name>
<dbReference type="InterPro" id="IPR045340">
    <property type="entry name" value="DUF6533"/>
</dbReference>
<dbReference type="KEGG" id="lbc:LACBIDRAFT_315235"/>
<dbReference type="Pfam" id="PF20151">
    <property type="entry name" value="DUF6533"/>
    <property type="match status" value="1"/>
</dbReference>
<protein>
    <submittedName>
        <fullName evidence="2">Predicted protein</fullName>
    </submittedName>
</protein>
<reference evidence="2 3" key="1">
    <citation type="journal article" date="2008" name="Nature">
        <title>The genome of Laccaria bicolor provides insights into mycorrhizal symbiosis.</title>
        <authorList>
            <person name="Martin F."/>
            <person name="Aerts A."/>
            <person name="Ahren D."/>
            <person name="Brun A."/>
            <person name="Danchin E.G.J."/>
            <person name="Duchaussoy F."/>
            <person name="Gibon J."/>
            <person name="Kohler A."/>
            <person name="Lindquist E."/>
            <person name="Pereda V."/>
            <person name="Salamov A."/>
            <person name="Shapiro H.J."/>
            <person name="Wuyts J."/>
            <person name="Blaudez D."/>
            <person name="Buee M."/>
            <person name="Brokstein P."/>
            <person name="Canbaeck B."/>
            <person name="Cohen D."/>
            <person name="Courty P.E."/>
            <person name="Coutinho P.M."/>
            <person name="Delaruelle C."/>
            <person name="Detter J.C."/>
            <person name="Deveau A."/>
            <person name="DiFazio S."/>
            <person name="Duplessis S."/>
            <person name="Fraissinet-Tachet L."/>
            <person name="Lucic E."/>
            <person name="Frey-Klett P."/>
            <person name="Fourrey C."/>
            <person name="Feussner I."/>
            <person name="Gay G."/>
            <person name="Grimwood J."/>
            <person name="Hoegger P.J."/>
            <person name="Jain P."/>
            <person name="Kilaru S."/>
            <person name="Labbe J."/>
            <person name="Lin Y.C."/>
            <person name="Legue V."/>
            <person name="Le Tacon F."/>
            <person name="Marmeisse R."/>
            <person name="Melayah D."/>
            <person name="Montanini B."/>
            <person name="Muratet M."/>
            <person name="Nehls U."/>
            <person name="Niculita-Hirzel H."/>
            <person name="Oudot-Le Secq M.P."/>
            <person name="Peter M."/>
            <person name="Quesneville H."/>
            <person name="Rajashekar B."/>
            <person name="Reich M."/>
            <person name="Rouhier N."/>
            <person name="Schmutz J."/>
            <person name="Yin T."/>
            <person name="Chalot M."/>
            <person name="Henrissat B."/>
            <person name="Kuees U."/>
            <person name="Lucas S."/>
            <person name="Van de Peer Y."/>
            <person name="Podila G.K."/>
            <person name="Polle A."/>
            <person name="Pukkila P.J."/>
            <person name="Richardson P.M."/>
            <person name="Rouze P."/>
            <person name="Sanders I.R."/>
            <person name="Stajich J.E."/>
            <person name="Tunlid A."/>
            <person name="Tuskan G."/>
            <person name="Grigoriev I.V."/>
        </authorList>
    </citation>
    <scope>NUCLEOTIDE SEQUENCE [LARGE SCALE GENOMIC DNA]</scope>
    <source>
        <strain evidence="3">S238N-H82 / ATCC MYA-4686</strain>
    </source>
</reference>
<dbReference type="RefSeq" id="XP_001889562.1">
    <property type="nucleotide sequence ID" value="XM_001889527.1"/>
</dbReference>
<dbReference type="AlphaFoldDB" id="B0E050"/>
<keyword evidence="3" id="KW-1185">Reference proteome</keyword>
<accession>B0E050</accession>
<sequence>MDGMLGSSFASLTQQAQCHTYFQVVIMAAVLYDHVITLDIEVELIWVWLNAGVRPAIDCVHRRKNGLL</sequence>
<evidence type="ECO:0000313" key="3">
    <source>
        <dbReference type="Proteomes" id="UP000001194"/>
    </source>
</evidence>
<dbReference type="EMBL" id="DS547159">
    <property type="protein sequence ID" value="EDQ99726.1"/>
    <property type="molecule type" value="Genomic_DNA"/>
</dbReference>
<dbReference type="InParanoid" id="B0E050"/>
<gene>
    <name evidence="2" type="ORF">LACBIDRAFT_315235</name>
</gene>
<dbReference type="HOGENOM" id="CLU_2794380_0_0_1"/>
<organism evidence="3">
    <name type="scientific">Laccaria bicolor (strain S238N-H82 / ATCC MYA-4686)</name>
    <name type="common">Bicoloured deceiver</name>
    <name type="synonym">Laccaria laccata var. bicolor</name>
    <dbReference type="NCBI Taxonomy" id="486041"/>
    <lineage>
        <taxon>Eukaryota</taxon>
        <taxon>Fungi</taxon>
        <taxon>Dikarya</taxon>
        <taxon>Basidiomycota</taxon>
        <taxon>Agaricomycotina</taxon>
        <taxon>Agaricomycetes</taxon>
        <taxon>Agaricomycetidae</taxon>
        <taxon>Agaricales</taxon>
        <taxon>Agaricineae</taxon>
        <taxon>Hydnangiaceae</taxon>
        <taxon>Laccaria</taxon>
    </lineage>
</organism>
<dbReference type="Proteomes" id="UP000001194">
    <property type="component" value="Unassembled WGS sequence"/>
</dbReference>
<dbReference type="GeneID" id="6085276"/>
<evidence type="ECO:0000259" key="1">
    <source>
        <dbReference type="Pfam" id="PF20151"/>
    </source>
</evidence>